<dbReference type="EMBL" id="JANFPI010000003">
    <property type="protein sequence ID" value="MCX8997343.1"/>
    <property type="molecule type" value="Genomic_DNA"/>
</dbReference>
<proteinExistence type="predicted"/>
<reference evidence="2" key="1">
    <citation type="submission" date="2022-07" db="EMBL/GenBank/DDBJ databases">
        <title>Ectorhizobium quercum gen.nov., sp. nov.</title>
        <authorList>
            <person name="Ma T."/>
            <person name="Li Y."/>
        </authorList>
    </citation>
    <scope>NUCLEOTIDE SEQUENCE</scope>
    <source>
        <strain evidence="2">BDR2-2</strain>
    </source>
</reference>
<evidence type="ECO:0000313" key="2">
    <source>
        <dbReference type="EMBL" id="MCX8997343.1"/>
    </source>
</evidence>
<dbReference type="PANTHER" id="PTHR11203">
    <property type="entry name" value="CLEAVAGE AND POLYADENYLATION SPECIFICITY FACTOR FAMILY MEMBER"/>
    <property type="match status" value="1"/>
</dbReference>
<organism evidence="2 3">
    <name type="scientific">Ectorhizobium quercum</name>
    <dbReference type="NCBI Taxonomy" id="2965071"/>
    <lineage>
        <taxon>Bacteria</taxon>
        <taxon>Pseudomonadati</taxon>
        <taxon>Pseudomonadota</taxon>
        <taxon>Alphaproteobacteria</taxon>
        <taxon>Hyphomicrobiales</taxon>
        <taxon>Rhizobiaceae</taxon>
        <taxon>Ectorhizobium</taxon>
    </lineage>
</organism>
<gene>
    <name evidence="2" type="ORF">NOF55_09515</name>
</gene>
<dbReference type="Proteomes" id="UP001208771">
    <property type="component" value="Unassembled WGS sequence"/>
</dbReference>
<dbReference type="GO" id="GO:0004521">
    <property type="term" value="F:RNA endonuclease activity"/>
    <property type="evidence" value="ECO:0007669"/>
    <property type="project" value="TreeGrafter"/>
</dbReference>
<protein>
    <submittedName>
        <fullName evidence="2">MBL fold metallo-hydrolase</fullName>
    </submittedName>
</protein>
<name>A0AAE3SV44_9HYPH</name>
<sequence length="369" mass="38741">MAELTAISGLGGKLPAAFLLEISGRRLLFDLGEGPQPGVLPDMSGIGDVDAICLSHAHMDHAGALQLAARIGNPPVYATAATLRQIPLGIIGSARRRILPARGEASIEGLVVTLGRSGHAPGGIWFHIAADGGFLYTGDWSSESTLLPFDPPPPATCMVTDVSYGDRDSSLANQIDIIATAAANGAVLPVPSGGRGPEMALALTQRGLTVRVCPQVRSEMEDLAADTDDVIPPGQHRELSDFLAGAASSPDWQPGDVIVAAEANGEAGLSAELVSRRGDGFRFVFSSHVPAGTPAAGLLAAGKARWLPWNVHPRLRDTLRLAHETGARHIVPAFAGPEDMAILRKRLKNRLCMERTLRFGPAEPIEKTG</sequence>
<evidence type="ECO:0000313" key="3">
    <source>
        <dbReference type="Proteomes" id="UP001208771"/>
    </source>
</evidence>
<comment type="caution">
    <text evidence="2">The sequence shown here is derived from an EMBL/GenBank/DDBJ whole genome shotgun (WGS) entry which is preliminary data.</text>
</comment>
<dbReference type="InterPro" id="IPR036866">
    <property type="entry name" value="RibonucZ/Hydroxyglut_hydro"/>
</dbReference>
<accession>A0AAE3SV44</accession>
<dbReference type="Pfam" id="PF00753">
    <property type="entry name" value="Lactamase_B"/>
    <property type="match status" value="1"/>
</dbReference>
<dbReference type="InterPro" id="IPR050698">
    <property type="entry name" value="MBL"/>
</dbReference>
<dbReference type="RefSeq" id="WP_306411134.1">
    <property type="nucleotide sequence ID" value="NZ_JANFPI010000003.1"/>
</dbReference>
<keyword evidence="3" id="KW-1185">Reference proteome</keyword>
<dbReference type="SUPFAM" id="SSF56281">
    <property type="entry name" value="Metallo-hydrolase/oxidoreductase"/>
    <property type="match status" value="1"/>
</dbReference>
<dbReference type="AlphaFoldDB" id="A0AAE3SV44"/>
<dbReference type="PANTHER" id="PTHR11203:SF37">
    <property type="entry name" value="INTEGRATOR COMPLEX SUBUNIT 11"/>
    <property type="match status" value="1"/>
</dbReference>
<dbReference type="Gene3D" id="3.60.15.10">
    <property type="entry name" value="Ribonuclease Z/Hydroxyacylglutathione hydrolase-like"/>
    <property type="match status" value="1"/>
</dbReference>
<dbReference type="InterPro" id="IPR001279">
    <property type="entry name" value="Metallo-B-lactamas"/>
</dbReference>
<feature type="domain" description="Metallo-beta-lactamase" evidence="1">
    <location>
        <begin position="14"/>
        <end position="182"/>
    </location>
</feature>
<dbReference type="SMART" id="SM00849">
    <property type="entry name" value="Lactamase_B"/>
    <property type="match status" value="1"/>
</dbReference>
<evidence type="ECO:0000259" key="1">
    <source>
        <dbReference type="SMART" id="SM00849"/>
    </source>
</evidence>